<proteinExistence type="inferred from homology"/>
<dbReference type="GO" id="GO:0004419">
    <property type="term" value="F:hydroxymethylglutaryl-CoA lyase activity"/>
    <property type="evidence" value="ECO:0007669"/>
    <property type="project" value="UniProtKB-EC"/>
</dbReference>
<dbReference type="Gene3D" id="3.20.20.70">
    <property type="entry name" value="Aldolase class I"/>
    <property type="match status" value="1"/>
</dbReference>
<dbReference type="Proteomes" id="UP000014216">
    <property type="component" value="Unassembled WGS sequence"/>
</dbReference>
<dbReference type="EC" id="4.1.3.4" evidence="5"/>
<evidence type="ECO:0000259" key="4">
    <source>
        <dbReference type="PROSITE" id="PS50991"/>
    </source>
</evidence>
<name>S0G0L3_9BACT</name>
<comment type="similarity">
    <text evidence="1">Belongs to the HMG-CoA lyase family.</text>
</comment>
<keyword evidence="2" id="KW-0479">Metal-binding</keyword>
<dbReference type="OrthoDB" id="9784013at2"/>
<dbReference type="PATRIC" id="fig|1286635.3.peg.3072"/>
<dbReference type="GO" id="GO:0046872">
    <property type="term" value="F:metal ion binding"/>
    <property type="evidence" value="ECO:0007669"/>
    <property type="project" value="UniProtKB-KW"/>
</dbReference>
<gene>
    <name evidence="5" type="primary">yngG</name>
    <name evidence="5" type="ORF">Dpo_6c01930</name>
</gene>
<accession>S0G0L3</accession>
<reference evidence="5 6" key="1">
    <citation type="journal article" date="2013" name="Genome Announc.">
        <title>Draft Genome Sequence of Desulfotignum phosphitoxidans DSM 13687 Strain FiPS-3.</title>
        <authorList>
            <person name="Poehlein A."/>
            <person name="Daniel R."/>
            <person name="Simeonova D.D."/>
        </authorList>
    </citation>
    <scope>NUCLEOTIDE SEQUENCE [LARGE SCALE GENOMIC DNA]</scope>
    <source>
        <strain evidence="5 6">DSM 13687</strain>
    </source>
</reference>
<feature type="domain" description="Pyruvate carboxyltransferase" evidence="4">
    <location>
        <begin position="10"/>
        <end position="289"/>
    </location>
</feature>
<keyword evidence="6" id="KW-1185">Reference proteome</keyword>
<dbReference type="InterPro" id="IPR043594">
    <property type="entry name" value="HMGL"/>
</dbReference>
<evidence type="ECO:0000313" key="6">
    <source>
        <dbReference type="Proteomes" id="UP000014216"/>
    </source>
</evidence>
<evidence type="ECO:0000256" key="1">
    <source>
        <dbReference type="ARBA" id="ARBA00009405"/>
    </source>
</evidence>
<dbReference type="InterPro" id="IPR013785">
    <property type="entry name" value="Aldolase_TIM"/>
</dbReference>
<dbReference type="Pfam" id="PF00682">
    <property type="entry name" value="HMGL-like"/>
    <property type="match status" value="1"/>
</dbReference>
<evidence type="ECO:0000256" key="3">
    <source>
        <dbReference type="ARBA" id="ARBA00023239"/>
    </source>
</evidence>
<protein>
    <submittedName>
        <fullName evidence="5">Hydroxymethylglutaryl-CoA lyase YngG</fullName>
        <ecNumber evidence="5">4.1.3.4</ecNumber>
    </submittedName>
</protein>
<evidence type="ECO:0000256" key="2">
    <source>
        <dbReference type="ARBA" id="ARBA00022723"/>
    </source>
</evidence>
<dbReference type="PANTHER" id="PTHR42738:SF7">
    <property type="entry name" value="HYDROXYMETHYLGLUTARYL-COA LYASE"/>
    <property type="match status" value="1"/>
</dbReference>
<evidence type="ECO:0000313" key="5">
    <source>
        <dbReference type="EMBL" id="EMS78994.1"/>
    </source>
</evidence>
<dbReference type="SUPFAM" id="SSF51569">
    <property type="entry name" value="Aldolase"/>
    <property type="match status" value="1"/>
</dbReference>
<dbReference type="InterPro" id="IPR000891">
    <property type="entry name" value="PYR_CT"/>
</dbReference>
<dbReference type="GO" id="GO:0046951">
    <property type="term" value="P:ketone body biosynthetic process"/>
    <property type="evidence" value="ECO:0007669"/>
    <property type="project" value="TreeGrafter"/>
</dbReference>
<organism evidence="5 6">
    <name type="scientific">Desulfotignum phosphitoxidans DSM 13687</name>
    <dbReference type="NCBI Taxonomy" id="1286635"/>
    <lineage>
        <taxon>Bacteria</taxon>
        <taxon>Pseudomonadati</taxon>
        <taxon>Thermodesulfobacteriota</taxon>
        <taxon>Desulfobacteria</taxon>
        <taxon>Desulfobacterales</taxon>
        <taxon>Desulfobacteraceae</taxon>
        <taxon>Desulfotignum</taxon>
    </lineage>
</organism>
<dbReference type="EMBL" id="APJX01000006">
    <property type="protein sequence ID" value="EMS78994.1"/>
    <property type="molecule type" value="Genomic_DNA"/>
</dbReference>
<dbReference type="GO" id="GO:0006552">
    <property type="term" value="P:L-leucine catabolic process"/>
    <property type="evidence" value="ECO:0007669"/>
    <property type="project" value="TreeGrafter"/>
</dbReference>
<keyword evidence="3 5" id="KW-0456">Lyase</keyword>
<dbReference type="PANTHER" id="PTHR42738">
    <property type="entry name" value="HYDROXYMETHYLGLUTARYL-COA LYASE"/>
    <property type="match status" value="1"/>
</dbReference>
<sequence>MKTLDLPERITIHDTTVREGFQREERLIPTDAKLWVVRQLVKAGFKKIEVTNFANPSRLPQFADAEELLKQIRTHRALIPLLADVEISAVTINQKAVDRALAAHRQGAGPDRILLVISVSDAYQQANTGMTIHEYWKMAENCLQAAKSSGIRVCGVINGIWGCPKSGRTDMQKAVDFTRRWLEMGADEIEHADHDGSATPDRIYAYFSAILDAIPDPETHMAHFHSTRGWGMANVLSAMQAGITHFESTLGGIGGQPANFVDGVPVAGTGDYYHKDPGLSGLVSTEDLAVMLDEMTIGTGLDLDTVISTGGMVERIVGRRLRSECLHSGRIVKKESALQDRF</sequence>
<dbReference type="RefSeq" id="WP_006966834.1">
    <property type="nucleotide sequence ID" value="NZ_APJX01000006.1"/>
</dbReference>
<dbReference type="PROSITE" id="PS50991">
    <property type="entry name" value="PYR_CT"/>
    <property type="match status" value="1"/>
</dbReference>
<comment type="caution">
    <text evidence="5">The sequence shown here is derived from an EMBL/GenBank/DDBJ whole genome shotgun (WGS) entry which is preliminary data.</text>
</comment>
<dbReference type="AlphaFoldDB" id="S0G0L3"/>